<gene>
    <name evidence="1" type="ORF">E2562_038376</name>
</gene>
<dbReference type="EMBL" id="SPHZ02000006">
    <property type="protein sequence ID" value="KAF0915716.1"/>
    <property type="molecule type" value="Genomic_DNA"/>
</dbReference>
<name>A0A6G1DTH0_9ORYZ</name>
<evidence type="ECO:0000313" key="1">
    <source>
        <dbReference type="EMBL" id="KAF0915716.1"/>
    </source>
</evidence>
<dbReference type="AlphaFoldDB" id="A0A6G1DTH0"/>
<evidence type="ECO:0000313" key="2">
    <source>
        <dbReference type="Proteomes" id="UP000479710"/>
    </source>
</evidence>
<keyword evidence="2" id="KW-1185">Reference proteome</keyword>
<reference evidence="1 2" key="1">
    <citation type="submission" date="2019-11" db="EMBL/GenBank/DDBJ databases">
        <title>Whole genome sequence of Oryza granulata.</title>
        <authorList>
            <person name="Li W."/>
        </authorList>
    </citation>
    <scope>NUCLEOTIDE SEQUENCE [LARGE SCALE GENOMIC DNA]</scope>
    <source>
        <strain evidence="2">cv. Menghai</strain>
        <tissue evidence="1">Leaf</tissue>
    </source>
</reference>
<dbReference type="Proteomes" id="UP000479710">
    <property type="component" value="Unassembled WGS sequence"/>
</dbReference>
<proteinExistence type="predicted"/>
<sequence>MAIRAREEQAYGRPNLALALELMRAPGSNSLVAMACTRWLHLAGRSAPWWFCGAGDSVGGRWLEGNTKTLSASSTRGGGLVLSTFLCFCDLRARGGLASHNSRPIRRATMPGVATSMADDK</sequence>
<accession>A0A6G1DTH0</accession>
<organism evidence="1 2">
    <name type="scientific">Oryza meyeriana var. granulata</name>
    <dbReference type="NCBI Taxonomy" id="110450"/>
    <lineage>
        <taxon>Eukaryota</taxon>
        <taxon>Viridiplantae</taxon>
        <taxon>Streptophyta</taxon>
        <taxon>Embryophyta</taxon>
        <taxon>Tracheophyta</taxon>
        <taxon>Spermatophyta</taxon>
        <taxon>Magnoliopsida</taxon>
        <taxon>Liliopsida</taxon>
        <taxon>Poales</taxon>
        <taxon>Poaceae</taxon>
        <taxon>BOP clade</taxon>
        <taxon>Oryzoideae</taxon>
        <taxon>Oryzeae</taxon>
        <taxon>Oryzinae</taxon>
        <taxon>Oryza</taxon>
        <taxon>Oryza meyeriana</taxon>
    </lineage>
</organism>
<protein>
    <submittedName>
        <fullName evidence="1">Uncharacterized protein</fullName>
    </submittedName>
</protein>
<comment type="caution">
    <text evidence="1">The sequence shown here is derived from an EMBL/GenBank/DDBJ whole genome shotgun (WGS) entry which is preliminary data.</text>
</comment>